<evidence type="ECO:0000313" key="3">
    <source>
        <dbReference type="EMBL" id="NGN66798.1"/>
    </source>
</evidence>
<feature type="domain" description="SGNH hydrolase-type esterase" evidence="2">
    <location>
        <begin position="217"/>
        <end position="409"/>
    </location>
</feature>
<evidence type="ECO:0000256" key="1">
    <source>
        <dbReference type="SAM" id="SignalP"/>
    </source>
</evidence>
<accession>A0A6G4U5Y3</accession>
<organism evidence="3 4">
    <name type="scientific">Streptomyces coryli</name>
    <dbReference type="NCBI Taxonomy" id="1128680"/>
    <lineage>
        <taxon>Bacteria</taxon>
        <taxon>Bacillati</taxon>
        <taxon>Actinomycetota</taxon>
        <taxon>Actinomycetes</taxon>
        <taxon>Kitasatosporales</taxon>
        <taxon>Streptomycetaceae</taxon>
        <taxon>Streptomyces</taxon>
    </lineage>
</organism>
<name>A0A6G4U5Y3_9ACTN</name>
<dbReference type="PANTHER" id="PTHR43784:SF2">
    <property type="entry name" value="GDSL-LIKE LIPASE_ACYLHYDROLASE, PUTATIVE (AFU_ORTHOLOGUE AFUA_2G00820)-RELATED"/>
    <property type="match status" value="1"/>
</dbReference>
<gene>
    <name evidence="3" type="ORF">G5C51_23195</name>
</gene>
<dbReference type="AlphaFoldDB" id="A0A6G4U5Y3"/>
<dbReference type="EMBL" id="JAAKZV010000111">
    <property type="protein sequence ID" value="NGN66798.1"/>
    <property type="molecule type" value="Genomic_DNA"/>
</dbReference>
<dbReference type="RefSeq" id="WP_165240115.1">
    <property type="nucleotide sequence ID" value="NZ_JAAKZV010000111.1"/>
</dbReference>
<dbReference type="Gene3D" id="3.40.50.1110">
    <property type="entry name" value="SGNH hydrolase"/>
    <property type="match status" value="1"/>
</dbReference>
<dbReference type="InterPro" id="IPR053140">
    <property type="entry name" value="GDSL_Rv0518-like"/>
</dbReference>
<dbReference type="InterPro" id="IPR036514">
    <property type="entry name" value="SGNH_hydro_sf"/>
</dbReference>
<evidence type="ECO:0000313" key="4">
    <source>
        <dbReference type="Proteomes" id="UP000481583"/>
    </source>
</evidence>
<dbReference type="InterPro" id="IPR013830">
    <property type="entry name" value="SGNH_hydro"/>
</dbReference>
<keyword evidence="1" id="KW-0732">Signal</keyword>
<dbReference type="SUPFAM" id="SSF52266">
    <property type="entry name" value="SGNH hydrolase"/>
    <property type="match status" value="1"/>
</dbReference>
<feature type="signal peptide" evidence="1">
    <location>
        <begin position="1"/>
        <end position="17"/>
    </location>
</feature>
<dbReference type="Pfam" id="PF13472">
    <property type="entry name" value="Lipase_GDSL_2"/>
    <property type="match status" value="1"/>
</dbReference>
<sequence>MAAFAALVVLVSAAIYALSGGDDSRGDAAAGRPRSSAAPALSGSWAGTWGAAPAAAEAGTQDGFAGMSIRNVVHTSIGGSRARIQLSNTFGTRPLTITHASVALAAAPSTPTAADGTMRRLTFGERQSVTIPAGQSVVSDPVRLNVPEDADLLVTTYAPNPSGPVTYHPHARQISYLARGDYTEDANGTAYSEQSPYWRYLTGVDVWSAESRGSVVVLGDSLTDGVTSTAGANHRWTDFLANRLRTEPRAPRYGVVNMGISGNRLLYDGSRYYPNNGPSALTRLDRDVLSRAGVKAVVVELGINDILKPPQQRDPKRIVGALKKIVSQAHARGLQVTGATLMPYEGHLMYSKRGERIRQEVNRQIRSGKVFDDVVDFDKALRDPRKPSRLNREFDSGDHLHLNDKGYRAMAAALNLEHLKGTSKADL</sequence>
<keyword evidence="3" id="KW-0378">Hydrolase</keyword>
<reference evidence="3 4" key="1">
    <citation type="submission" date="2020-02" db="EMBL/GenBank/DDBJ databases">
        <title>Whole-genome analyses of novel actinobacteria.</title>
        <authorList>
            <person name="Sahin N."/>
        </authorList>
    </citation>
    <scope>NUCLEOTIDE SEQUENCE [LARGE SCALE GENOMIC DNA]</scope>
    <source>
        <strain evidence="3 4">A7024</strain>
    </source>
</reference>
<evidence type="ECO:0000259" key="2">
    <source>
        <dbReference type="Pfam" id="PF13472"/>
    </source>
</evidence>
<comment type="caution">
    <text evidence="3">The sequence shown here is derived from an EMBL/GenBank/DDBJ whole genome shotgun (WGS) entry which is preliminary data.</text>
</comment>
<proteinExistence type="predicted"/>
<keyword evidence="4" id="KW-1185">Reference proteome</keyword>
<dbReference type="CDD" id="cd01830">
    <property type="entry name" value="XynE_like"/>
    <property type="match status" value="1"/>
</dbReference>
<feature type="chain" id="PRO_5038556344" evidence="1">
    <location>
        <begin position="18"/>
        <end position="427"/>
    </location>
</feature>
<dbReference type="Proteomes" id="UP000481583">
    <property type="component" value="Unassembled WGS sequence"/>
</dbReference>
<dbReference type="PANTHER" id="PTHR43784">
    <property type="entry name" value="GDSL-LIKE LIPASE/ACYLHYDROLASE, PUTATIVE (AFU_ORTHOLOGUE AFUA_2G00820)-RELATED"/>
    <property type="match status" value="1"/>
</dbReference>
<protein>
    <submittedName>
        <fullName evidence="3">SGNH/GDSL hydrolase family protein</fullName>
    </submittedName>
</protein>
<dbReference type="GO" id="GO:0016787">
    <property type="term" value="F:hydrolase activity"/>
    <property type="evidence" value="ECO:0007669"/>
    <property type="project" value="UniProtKB-KW"/>
</dbReference>